<dbReference type="EMBL" id="KN832880">
    <property type="protein sequence ID" value="KIM98405.1"/>
    <property type="molecule type" value="Genomic_DNA"/>
</dbReference>
<feature type="region of interest" description="Disordered" evidence="6">
    <location>
        <begin position="611"/>
        <end position="631"/>
    </location>
</feature>
<keyword evidence="2" id="KW-0479">Metal-binding</keyword>
<dbReference type="CDD" id="cd12148">
    <property type="entry name" value="fungal_TF_MHR"/>
    <property type="match status" value="1"/>
</dbReference>
<dbReference type="InterPro" id="IPR007219">
    <property type="entry name" value="XnlR_reg_dom"/>
</dbReference>
<keyword evidence="3" id="KW-0805">Transcription regulation</keyword>
<dbReference type="SUPFAM" id="SSF57701">
    <property type="entry name" value="Zn2/Cys6 DNA-binding domain"/>
    <property type="match status" value="1"/>
</dbReference>
<name>A0A0C3GQT3_OIDMZ</name>
<dbReference type="InterPro" id="IPR001138">
    <property type="entry name" value="Zn2Cys6_DnaBD"/>
</dbReference>
<gene>
    <name evidence="8" type="ORF">OIDMADRAFT_69307</name>
</gene>
<evidence type="ECO:0000256" key="2">
    <source>
        <dbReference type="ARBA" id="ARBA00022723"/>
    </source>
</evidence>
<evidence type="ECO:0000259" key="7">
    <source>
        <dbReference type="PROSITE" id="PS50048"/>
    </source>
</evidence>
<dbReference type="GO" id="GO:0000981">
    <property type="term" value="F:DNA-binding transcription factor activity, RNA polymerase II-specific"/>
    <property type="evidence" value="ECO:0007669"/>
    <property type="project" value="InterPro"/>
</dbReference>
<dbReference type="Pfam" id="PF04082">
    <property type="entry name" value="Fungal_trans"/>
    <property type="match status" value="1"/>
</dbReference>
<reference evidence="9" key="2">
    <citation type="submission" date="2015-01" db="EMBL/GenBank/DDBJ databases">
        <title>Evolutionary Origins and Diversification of the Mycorrhizal Mutualists.</title>
        <authorList>
            <consortium name="DOE Joint Genome Institute"/>
            <consortium name="Mycorrhizal Genomics Consortium"/>
            <person name="Kohler A."/>
            <person name="Kuo A."/>
            <person name="Nagy L.G."/>
            <person name="Floudas D."/>
            <person name="Copeland A."/>
            <person name="Barry K.W."/>
            <person name="Cichocki N."/>
            <person name="Veneault-Fourrey C."/>
            <person name="LaButti K."/>
            <person name="Lindquist E.A."/>
            <person name="Lipzen A."/>
            <person name="Lundell T."/>
            <person name="Morin E."/>
            <person name="Murat C."/>
            <person name="Riley R."/>
            <person name="Ohm R."/>
            <person name="Sun H."/>
            <person name="Tunlid A."/>
            <person name="Henrissat B."/>
            <person name="Grigoriev I.V."/>
            <person name="Hibbett D.S."/>
            <person name="Martin F."/>
        </authorList>
    </citation>
    <scope>NUCLEOTIDE SEQUENCE [LARGE SCALE GENOMIC DNA]</scope>
    <source>
        <strain evidence="9">Zn</strain>
    </source>
</reference>
<sequence length="631" mass="70812">EDDVPACQSCRRKKAKCSREQPCSQCVRFSVDCVYDERRSKPGLRTGAVEQLQRRVETLENMFLGQGILWQQVWPSMHPNTNLHVLSLKNGSTSQDIQRQSTQLKDSLIDLAVNHGSPSQLDSSAAPDEAPPAKRQRLESSYDATAVRIPSDEAVDELVEFYFANVHHWIPVLHVRRFREQIRHPKGREKASQILDAIVAVCVRFSNHPCLGDEETKAHIAKTNRQRVILSSMESFSVENLQALVIIAFDTIGSGRGPSSWSIVGSMTRTVEQLQLSIEEEDISQRNTAGENLLQRMVFLSPSKCWSEAEERRRVFWAVFLMDRFCSVSTGWNLSLTGADVRRRLPCEGALWEKETEVQAPHFGISDKRSESYEAAGTAGNQAVLDAQHDSIGGLAHCIEAVESLSLVTQFFLQHAVDVSNSQQVQRWLIKFKKLDLRLVQWKLFLPAKWREASVLNDDGVMDPNLTLAHITHNTSVILLHQGIAYPPPHWRACPVRLPSASSAETCIEAASEISTIGHQFLRCSVMLASPQFSFCLFVAGRMLLTHSAYNKSPLPLELETLIASLLEIARRWEGPQKDCHENLASVFAKRLIRARDKSSPALPRTSLDIRQTAYSESTDDSCQAPRQASE</sequence>
<feature type="domain" description="Zn(2)-C6 fungal-type" evidence="7">
    <location>
        <begin position="6"/>
        <end position="35"/>
    </location>
</feature>
<dbReference type="PANTHER" id="PTHR47338:SF23">
    <property type="entry name" value="ZN(II)2CYS6 TRANSCRIPTION FACTOR (EUROFUNG)"/>
    <property type="match status" value="1"/>
</dbReference>
<dbReference type="OrthoDB" id="4456959at2759"/>
<feature type="non-terminal residue" evidence="8">
    <location>
        <position position="1"/>
    </location>
</feature>
<dbReference type="InParanoid" id="A0A0C3GQT3"/>
<keyword evidence="4" id="KW-0804">Transcription</keyword>
<dbReference type="PROSITE" id="PS00463">
    <property type="entry name" value="ZN2_CY6_FUNGAL_1"/>
    <property type="match status" value="1"/>
</dbReference>
<dbReference type="Proteomes" id="UP000054321">
    <property type="component" value="Unassembled WGS sequence"/>
</dbReference>
<evidence type="ECO:0000256" key="1">
    <source>
        <dbReference type="ARBA" id="ARBA00004123"/>
    </source>
</evidence>
<dbReference type="HOGENOM" id="CLU_009941_1_0_1"/>
<evidence type="ECO:0000256" key="4">
    <source>
        <dbReference type="ARBA" id="ARBA00023163"/>
    </source>
</evidence>
<evidence type="ECO:0000313" key="9">
    <source>
        <dbReference type="Proteomes" id="UP000054321"/>
    </source>
</evidence>
<dbReference type="Gene3D" id="4.10.240.10">
    <property type="entry name" value="Zn(2)-C6 fungal-type DNA-binding domain"/>
    <property type="match status" value="1"/>
</dbReference>
<comment type="subcellular location">
    <subcellularLocation>
        <location evidence="1">Nucleus</location>
    </subcellularLocation>
</comment>
<dbReference type="GO" id="GO:0003677">
    <property type="term" value="F:DNA binding"/>
    <property type="evidence" value="ECO:0007669"/>
    <property type="project" value="InterPro"/>
</dbReference>
<keyword evidence="9" id="KW-1185">Reference proteome</keyword>
<proteinExistence type="predicted"/>
<dbReference type="GO" id="GO:0006351">
    <property type="term" value="P:DNA-templated transcription"/>
    <property type="evidence" value="ECO:0007669"/>
    <property type="project" value="InterPro"/>
</dbReference>
<evidence type="ECO:0000256" key="6">
    <source>
        <dbReference type="SAM" id="MobiDB-lite"/>
    </source>
</evidence>
<dbReference type="SMART" id="SM00906">
    <property type="entry name" value="Fungal_trans"/>
    <property type="match status" value="1"/>
</dbReference>
<dbReference type="InterPro" id="IPR050815">
    <property type="entry name" value="TF_fung"/>
</dbReference>
<accession>A0A0C3GQT3</accession>
<dbReference type="SMART" id="SM00066">
    <property type="entry name" value="GAL4"/>
    <property type="match status" value="1"/>
</dbReference>
<evidence type="ECO:0000256" key="5">
    <source>
        <dbReference type="ARBA" id="ARBA00023242"/>
    </source>
</evidence>
<dbReference type="InterPro" id="IPR036864">
    <property type="entry name" value="Zn2-C6_fun-type_DNA-bd_sf"/>
</dbReference>
<dbReference type="GO" id="GO:0005634">
    <property type="term" value="C:nucleus"/>
    <property type="evidence" value="ECO:0007669"/>
    <property type="project" value="UniProtKB-SubCell"/>
</dbReference>
<dbReference type="PANTHER" id="PTHR47338">
    <property type="entry name" value="ZN(II)2CYS6 TRANSCRIPTION FACTOR (EUROFUNG)-RELATED"/>
    <property type="match status" value="1"/>
</dbReference>
<reference evidence="8 9" key="1">
    <citation type="submission" date="2014-04" db="EMBL/GenBank/DDBJ databases">
        <authorList>
            <consortium name="DOE Joint Genome Institute"/>
            <person name="Kuo A."/>
            <person name="Martino E."/>
            <person name="Perotto S."/>
            <person name="Kohler A."/>
            <person name="Nagy L.G."/>
            <person name="Floudas D."/>
            <person name="Copeland A."/>
            <person name="Barry K.W."/>
            <person name="Cichocki N."/>
            <person name="Veneault-Fourrey C."/>
            <person name="LaButti K."/>
            <person name="Lindquist E.A."/>
            <person name="Lipzen A."/>
            <person name="Lundell T."/>
            <person name="Morin E."/>
            <person name="Murat C."/>
            <person name="Sun H."/>
            <person name="Tunlid A."/>
            <person name="Henrissat B."/>
            <person name="Grigoriev I.V."/>
            <person name="Hibbett D.S."/>
            <person name="Martin F."/>
            <person name="Nordberg H.P."/>
            <person name="Cantor M.N."/>
            <person name="Hua S.X."/>
        </authorList>
    </citation>
    <scope>NUCLEOTIDE SEQUENCE [LARGE SCALE GENOMIC DNA]</scope>
    <source>
        <strain evidence="8 9">Zn</strain>
    </source>
</reference>
<dbReference type="Pfam" id="PF00172">
    <property type="entry name" value="Zn_clus"/>
    <property type="match status" value="1"/>
</dbReference>
<evidence type="ECO:0000313" key="8">
    <source>
        <dbReference type="EMBL" id="KIM98405.1"/>
    </source>
</evidence>
<feature type="non-terminal residue" evidence="8">
    <location>
        <position position="631"/>
    </location>
</feature>
<dbReference type="GO" id="GO:0008270">
    <property type="term" value="F:zinc ion binding"/>
    <property type="evidence" value="ECO:0007669"/>
    <property type="project" value="InterPro"/>
</dbReference>
<dbReference type="AlphaFoldDB" id="A0A0C3GQT3"/>
<evidence type="ECO:0000256" key="3">
    <source>
        <dbReference type="ARBA" id="ARBA00023015"/>
    </source>
</evidence>
<dbReference type="PROSITE" id="PS50048">
    <property type="entry name" value="ZN2_CY6_FUNGAL_2"/>
    <property type="match status" value="1"/>
</dbReference>
<protein>
    <recommendedName>
        <fullName evidence="7">Zn(2)-C6 fungal-type domain-containing protein</fullName>
    </recommendedName>
</protein>
<feature type="region of interest" description="Disordered" evidence="6">
    <location>
        <begin position="117"/>
        <end position="140"/>
    </location>
</feature>
<dbReference type="STRING" id="913774.A0A0C3GQT3"/>
<keyword evidence="5" id="KW-0539">Nucleus</keyword>
<dbReference type="CDD" id="cd00067">
    <property type="entry name" value="GAL4"/>
    <property type="match status" value="1"/>
</dbReference>
<organism evidence="8 9">
    <name type="scientific">Oidiodendron maius (strain Zn)</name>
    <dbReference type="NCBI Taxonomy" id="913774"/>
    <lineage>
        <taxon>Eukaryota</taxon>
        <taxon>Fungi</taxon>
        <taxon>Dikarya</taxon>
        <taxon>Ascomycota</taxon>
        <taxon>Pezizomycotina</taxon>
        <taxon>Leotiomycetes</taxon>
        <taxon>Leotiomycetes incertae sedis</taxon>
        <taxon>Myxotrichaceae</taxon>
        <taxon>Oidiodendron</taxon>
    </lineage>
</organism>